<dbReference type="GO" id="GO:0016174">
    <property type="term" value="F:NAD(P)H oxidase H2O2-forming activity"/>
    <property type="evidence" value="ECO:0007669"/>
    <property type="project" value="TreeGrafter"/>
</dbReference>
<evidence type="ECO:0000313" key="3">
    <source>
        <dbReference type="EMBL" id="KAK9668786.1"/>
    </source>
</evidence>
<dbReference type="AlphaFoldDB" id="A0AAW1GVG8"/>
<evidence type="ECO:0000256" key="1">
    <source>
        <dbReference type="ARBA" id="ARBA00023002"/>
    </source>
</evidence>
<keyword evidence="2" id="KW-0812">Transmembrane</keyword>
<name>A0AAW1GVG8_SAPOF</name>
<dbReference type="EMBL" id="JBDFQZ010000013">
    <property type="protein sequence ID" value="KAK9668786.1"/>
    <property type="molecule type" value="Genomic_DNA"/>
</dbReference>
<evidence type="ECO:0000313" key="4">
    <source>
        <dbReference type="Proteomes" id="UP001443914"/>
    </source>
</evidence>
<keyword evidence="1" id="KW-0560">Oxidoreductase</keyword>
<dbReference type="GO" id="GO:0005886">
    <property type="term" value="C:plasma membrane"/>
    <property type="evidence" value="ECO:0007669"/>
    <property type="project" value="TreeGrafter"/>
</dbReference>
<dbReference type="InterPro" id="IPR050369">
    <property type="entry name" value="RBOH/FRE"/>
</dbReference>
<reference evidence="3" key="1">
    <citation type="submission" date="2024-03" db="EMBL/GenBank/DDBJ databases">
        <title>WGS assembly of Saponaria officinalis var. Norfolk2.</title>
        <authorList>
            <person name="Jenkins J."/>
            <person name="Shu S."/>
            <person name="Grimwood J."/>
            <person name="Barry K."/>
            <person name="Goodstein D."/>
            <person name="Schmutz J."/>
            <person name="Leebens-Mack J."/>
            <person name="Osbourn A."/>
        </authorList>
    </citation>
    <scope>NUCLEOTIDE SEQUENCE [LARGE SCALE GENOMIC DNA]</scope>
    <source>
        <strain evidence="3">JIC</strain>
    </source>
</reference>
<dbReference type="PANTHER" id="PTHR11972">
    <property type="entry name" value="NADPH OXIDASE"/>
    <property type="match status" value="1"/>
</dbReference>
<dbReference type="Proteomes" id="UP001443914">
    <property type="component" value="Unassembled WGS sequence"/>
</dbReference>
<keyword evidence="2" id="KW-0472">Membrane</keyword>
<organism evidence="3 4">
    <name type="scientific">Saponaria officinalis</name>
    <name type="common">Common soapwort</name>
    <name type="synonym">Lychnis saponaria</name>
    <dbReference type="NCBI Taxonomy" id="3572"/>
    <lineage>
        <taxon>Eukaryota</taxon>
        <taxon>Viridiplantae</taxon>
        <taxon>Streptophyta</taxon>
        <taxon>Embryophyta</taxon>
        <taxon>Tracheophyta</taxon>
        <taxon>Spermatophyta</taxon>
        <taxon>Magnoliopsida</taxon>
        <taxon>eudicotyledons</taxon>
        <taxon>Gunneridae</taxon>
        <taxon>Pentapetalae</taxon>
        <taxon>Caryophyllales</taxon>
        <taxon>Caryophyllaceae</taxon>
        <taxon>Caryophylleae</taxon>
        <taxon>Saponaria</taxon>
    </lineage>
</organism>
<dbReference type="PANTHER" id="PTHR11972:SF153">
    <property type="entry name" value="SUPEROXIDE-GENERATING NADPH OXIDASE HEAVY CHAIN SUBUNIT A"/>
    <property type="match status" value="1"/>
</dbReference>
<proteinExistence type="predicted"/>
<comment type="caution">
    <text evidence="3">The sequence shown here is derived from an EMBL/GenBank/DDBJ whole genome shotgun (WGS) entry which is preliminary data.</text>
</comment>
<keyword evidence="2" id="KW-1133">Transmembrane helix</keyword>
<accession>A0AAW1GVG8</accession>
<feature type="transmembrane region" description="Helical" evidence="2">
    <location>
        <begin position="38"/>
        <end position="61"/>
    </location>
</feature>
<evidence type="ECO:0000256" key="2">
    <source>
        <dbReference type="SAM" id="Phobius"/>
    </source>
</evidence>
<keyword evidence="4" id="KW-1185">Reference proteome</keyword>
<sequence length="103" mass="12446">MCLSKMAIAFTLASRKFRRGLANLPKPFDRFIGFNAFWYSHHLFVIVYICLITHGIKLYLIHKWYKKTTWMYLSVPVLLYTWERTLRLFRSGLYSVRHLKILD</sequence>
<gene>
    <name evidence="3" type="ORF">RND81_13G086500</name>
</gene>
<protein>
    <submittedName>
        <fullName evidence="3">Uncharacterized protein</fullName>
    </submittedName>
</protein>